<protein>
    <recommendedName>
        <fullName evidence="11">Biosynthetic peptidoglycan transglycosylase</fullName>
        <ecNumber evidence="11">2.4.99.28</ecNumber>
    </recommendedName>
    <alternativeName>
        <fullName evidence="11">Glycan polymerase</fullName>
    </alternativeName>
    <alternativeName>
        <fullName evidence="11">Peptidoglycan glycosyltransferase MtgA</fullName>
        <shortName evidence="11">PGT</shortName>
    </alternativeName>
</protein>
<dbReference type="HAMAP" id="MF_00766">
    <property type="entry name" value="PGT_MtgA"/>
    <property type="match status" value="1"/>
</dbReference>
<dbReference type="EMBL" id="BSFL01000002">
    <property type="protein sequence ID" value="GLK79916.1"/>
    <property type="molecule type" value="Genomic_DNA"/>
</dbReference>
<dbReference type="InterPro" id="IPR011812">
    <property type="entry name" value="Pep_trsgly"/>
</dbReference>
<evidence type="ECO:0000313" key="13">
    <source>
        <dbReference type="EMBL" id="GLK79916.1"/>
    </source>
</evidence>
<evidence type="ECO:0000259" key="12">
    <source>
        <dbReference type="Pfam" id="PF00912"/>
    </source>
</evidence>
<sequence>MPMASISSGGPLRLGRRTPWLRFVAIALTLLAAAPLVLTLVYAVVPPVSTLMVARWLTLRPVERVWMPLDQIAATLPRAVVVSEDARFCQHGGVDWAAVRLVLGEGGDNGPRRGASTITMQVAKNLFLWQGAPYLRKPLEIVLAQGIELVWSKRRIMEVYLNIAEWGPDGVFGAEAGARRAFRKSARALTAREASVMAAALPNPIVRDARRPNRQASSHAAVIVRRARAAAALTGCLAR</sequence>
<dbReference type="PANTHER" id="PTHR30400:SF0">
    <property type="entry name" value="BIOSYNTHETIC PEPTIDOGLYCAN TRANSGLYCOSYLASE"/>
    <property type="match status" value="1"/>
</dbReference>
<comment type="caution">
    <text evidence="13">The sequence shown here is derived from an EMBL/GenBank/DDBJ whole genome shotgun (WGS) entry which is preliminary data.</text>
</comment>
<keyword evidence="5 11" id="KW-0812">Transmembrane</keyword>
<dbReference type="GO" id="GO:0005886">
    <property type="term" value="C:plasma membrane"/>
    <property type="evidence" value="ECO:0007669"/>
    <property type="project" value="UniProtKB-SubCell"/>
</dbReference>
<dbReference type="Gene3D" id="1.10.3810.10">
    <property type="entry name" value="Biosynthetic peptidoglycan transglycosylase-like"/>
    <property type="match status" value="1"/>
</dbReference>
<dbReference type="InterPro" id="IPR036950">
    <property type="entry name" value="PBP_transglycosylase"/>
</dbReference>
<evidence type="ECO:0000256" key="1">
    <source>
        <dbReference type="ARBA" id="ARBA00022475"/>
    </source>
</evidence>
<evidence type="ECO:0000256" key="2">
    <source>
        <dbReference type="ARBA" id="ARBA00022519"/>
    </source>
</evidence>
<dbReference type="Pfam" id="PF00912">
    <property type="entry name" value="Transgly"/>
    <property type="match status" value="1"/>
</dbReference>
<dbReference type="GO" id="GO:0071555">
    <property type="term" value="P:cell wall organization"/>
    <property type="evidence" value="ECO:0007669"/>
    <property type="project" value="UniProtKB-KW"/>
</dbReference>
<evidence type="ECO:0000256" key="3">
    <source>
        <dbReference type="ARBA" id="ARBA00022676"/>
    </source>
</evidence>
<evidence type="ECO:0000256" key="4">
    <source>
        <dbReference type="ARBA" id="ARBA00022679"/>
    </source>
</evidence>
<evidence type="ECO:0000313" key="14">
    <source>
        <dbReference type="Proteomes" id="UP001143309"/>
    </source>
</evidence>
<keyword evidence="6 11" id="KW-0133">Cell shape</keyword>
<comment type="pathway">
    <text evidence="11">Cell wall biogenesis; peptidoglycan biosynthesis.</text>
</comment>
<accession>A0A9W6N722</accession>
<dbReference type="GO" id="GO:0009274">
    <property type="term" value="C:peptidoglycan-based cell wall"/>
    <property type="evidence" value="ECO:0007669"/>
    <property type="project" value="InterPro"/>
</dbReference>
<comment type="function">
    <text evidence="11">Peptidoglycan polymerase that catalyzes glycan chain elongation from lipid-linked precursors.</text>
</comment>
<reference evidence="13" key="2">
    <citation type="submission" date="2023-01" db="EMBL/GenBank/DDBJ databases">
        <authorList>
            <person name="Sun Q."/>
            <person name="Evtushenko L."/>
        </authorList>
    </citation>
    <scope>NUCLEOTIDE SEQUENCE</scope>
    <source>
        <strain evidence="13">VKM B-2748</strain>
    </source>
</reference>
<evidence type="ECO:0000256" key="8">
    <source>
        <dbReference type="ARBA" id="ARBA00022989"/>
    </source>
</evidence>
<comment type="catalytic activity">
    <reaction evidence="11">
        <text>[GlcNAc-(1-&gt;4)-Mur2Ac(oyl-L-Ala-gamma-D-Glu-L-Lys-D-Ala-D-Ala)](n)-di-trans,octa-cis-undecaprenyl diphosphate + beta-D-GlcNAc-(1-&gt;4)-Mur2Ac(oyl-L-Ala-gamma-D-Glu-L-Lys-D-Ala-D-Ala)-di-trans,octa-cis-undecaprenyl diphosphate = [GlcNAc-(1-&gt;4)-Mur2Ac(oyl-L-Ala-gamma-D-Glu-L-Lys-D-Ala-D-Ala)](n+1)-di-trans,octa-cis-undecaprenyl diphosphate + di-trans,octa-cis-undecaprenyl diphosphate + H(+)</text>
        <dbReference type="Rhea" id="RHEA:23708"/>
        <dbReference type="Rhea" id="RHEA-COMP:9602"/>
        <dbReference type="Rhea" id="RHEA-COMP:9603"/>
        <dbReference type="ChEBI" id="CHEBI:15378"/>
        <dbReference type="ChEBI" id="CHEBI:58405"/>
        <dbReference type="ChEBI" id="CHEBI:60033"/>
        <dbReference type="ChEBI" id="CHEBI:78435"/>
        <dbReference type="EC" id="2.4.99.28"/>
    </reaction>
</comment>
<dbReference type="GO" id="GO:0009252">
    <property type="term" value="P:peptidoglycan biosynthetic process"/>
    <property type="evidence" value="ECO:0007669"/>
    <property type="project" value="UniProtKB-UniRule"/>
</dbReference>
<reference evidence="13" key="1">
    <citation type="journal article" date="2014" name="Int. J. Syst. Evol. Microbiol.">
        <title>Complete genome sequence of Corynebacterium casei LMG S-19264T (=DSM 44701T), isolated from a smear-ripened cheese.</title>
        <authorList>
            <consortium name="US DOE Joint Genome Institute (JGI-PGF)"/>
            <person name="Walter F."/>
            <person name="Albersmeier A."/>
            <person name="Kalinowski J."/>
            <person name="Ruckert C."/>
        </authorList>
    </citation>
    <scope>NUCLEOTIDE SEQUENCE</scope>
    <source>
        <strain evidence="13">VKM B-2748</strain>
    </source>
</reference>
<keyword evidence="4 11" id="KW-0808">Transferase</keyword>
<keyword evidence="9 11" id="KW-0472">Membrane</keyword>
<dbReference type="GO" id="GO:0008955">
    <property type="term" value="F:peptidoglycan glycosyltransferase activity"/>
    <property type="evidence" value="ECO:0007669"/>
    <property type="project" value="UniProtKB-UniRule"/>
</dbReference>
<organism evidence="13 14">
    <name type="scientific">Methylopila turkensis</name>
    <dbReference type="NCBI Taxonomy" id="1437816"/>
    <lineage>
        <taxon>Bacteria</taxon>
        <taxon>Pseudomonadati</taxon>
        <taxon>Pseudomonadota</taxon>
        <taxon>Alphaproteobacteria</taxon>
        <taxon>Hyphomicrobiales</taxon>
        <taxon>Methylopilaceae</taxon>
        <taxon>Methylopila</taxon>
    </lineage>
</organism>
<proteinExistence type="inferred from homology"/>
<feature type="domain" description="Glycosyl transferase family 51" evidence="12">
    <location>
        <begin position="60"/>
        <end position="226"/>
    </location>
</feature>
<evidence type="ECO:0000256" key="7">
    <source>
        <dbReference type="ARBA" id="ARBA00022984"/>
    </source>
</evidence>
<dbReference type="SUPFAM" id="SSF53955">
    <property type="entry name" value="Lysozyme-like"/>
    <property type="match status" value="1"/>
</dbReference>
<gene>
    <name evidence="11" type="primary">mtgA</name>
    <name evidence="13" type="ORF">GCM10008174_16570</name>
</gene>
<dbReference type="AlphaFoldDB" id="A0A9W6N722"/>
<dbReference type="GO" id="GO:0008360">
    <property type="term" value="P:regulation of cell shape"/>
    <property type="evidence" value="ECO:0007669"/>
    <property type="project" value="UniProtKB-KW"/>
</dbReference>
<dbReference type="EC" id="2.4.99.28" evidence="11"/>
<dbReference type="NCBIfam" id="TIGR02070">
    <property type="entry name" value="mono_pep_trsgly"/>
    <property type="match status" value="1"/>
</dbReference>
<dbReference type="InterPro" id="IPR023346">
    <property type="entry name" value="Lysozyme-like_dom_sf"/>
</dbReference>
<evidence type="ECO:0000256" key="10">
    <source>
        <dbReference type="ARBA" id="ARBA00023316"/>
    </source>
</evidence>
<evidence type="ECO:0000256" key="6">
    <source>
        <dbReference type="ARBA" id="ARBA00022960"/>
    </source>
</evidence>
<comment type="similarity">
    <text evidence="11">Belongs to the glycosyltransferase 51 family.</text>
</comment>
<dbReference type="InterPro" id="IPR001264">
    <property type="entry name" value="Glyco_trans_51"/>
</dbReference>
<keyword evidence="14" id="KW-1185">Reference proteome</keyword>
<comment type="subcellular location">
    <subcellularLocation>
        <location evidence="11">Cell inner membrane</location>
        <topology evidence="11">Single-pass membrane protein</topology>
    </subcellularLocation>
</comment>
<keyword evidence="2 11" id="KW-0997">Cell inner membrane</keyword>
<evidence type="ECO:0000256" key="11">
    <source>
        <dbReference type="HAMAP-Rule" id="MF_00766"/>
    </source>
</evidence>
<evidence type="ECO:0000256" key="5">
    <source>
        <dbReference type="ARBA" id="ARBA00022692"/>
    </source>
</evidence>
<evidence type="ECO:0000256" key="9">
    <source>
        <dbReference type="ARBA" id="ARBA00023136"/>
    </source>
</evidence>
<dbReference type="Proteomes" id="UP001143309">
    <property type="component" value="Unassembled WGS sequence"/>
</dbReference>
<keyword evidence="8 11" id="KW-1133">Transmembrane helix</keyword>
<name>A0A9W6N722_9HYPH</name>
<keyword evidence="10 11" id="KW-0961">Cell wall biogenesis/degradation</keyword>
<keyword evidence="1 11" id="KW-1003">Cell membrane</keyword>
<keyword evidence="7 11" id="KW-0573">Peptidoglycan synthesis</keyword>
<keyword evidence="3 11" id="KW-0328">Glycosyltransferase</keyword>
<dbReference type="GO" id="GO:0016763">
    <property type="term" value="F:pentosyltransferase activity"/>
    <property type="evidence" value="ECO:0007669"/>
    <property type="project" value="InterPro"/>
</dbReference>
<dbReference type="PANTHER" id="PTHR30400">
    <property type="entry name" value="MONOFUNCTIONAL BIOSYNTHETIC PEPTIDOGLYCAN TRANSGLYCOSYLASE"/>
    <property type="match status" value="1"/>
</dbReference>